<evidence type="ECO:0008006" key="3">
    <source>
        <dbReference type="Google" id="ProtNLM"/>
    </source>
</evidence>
<reference evidence="1 2" key="1">
    <citation type="journal article" date="2024" name="bioRxiv">
        <title>A reference genome for Trichogramma kaykai: A tiny desert-dwelling parasitoid wasp with competing sex-ratio distorters.</title>
        <authorList>
            <person name="Culotta J."/>
            <person name="Lindsey A.R."/>
        </authorList>
    </citation>
    <scope>NUCLEOTIDE SEQUENCE [LARGE SCALE GENOMIC DNA]</scope>
    <source>
        <strain evidence="1 2">KSX58</strain>
    </source>
</reference>
<gene>
    <name evidence="1" type="ORF">TKK_012479</name>
</gene>
<comment type="caution">
    <text evidence="1">The sequence shown here is derived from an EMBL/GenBank/DDBJ whole genome shotgun (WGS) entry which is preliminary data.</text>
</comment>
<keyword evidence="2" id="KW-1185">Reference proteome</keyword>
<dbReference type="AlphaFoldDB" id="A0ABD2WK99"/>
<organism evidence="1 2">
    <name type="scientific">Trichogramma kaykai</name>
    <dbReference type="NCBI Taxonomy" id="54128"/>
    <lineage>
        <taxon>Eukaryota</taxon>
        <taxon>Metazoa</taxon>
        <taxon>Ecdysozoa</taxon>
        <taxon>Arthropoda</taxon>
        <taxon>Hexapoda</taxon>
        <taxon>Insecta</taxon>
        <taxon>Pterygota</taxon>
        <taxon>Neoptera</taxon>
        <taxon>Endopterygota</taxon>
        <taxon>Hymenoptera</taxon>
        <taxon>Apocrita</taxon>
        <taxon>Proctotrupomorpha</taxon>
        <taxon>Chalcidoidea</taxon>
        <taxon>Trichogrammatidae</taxon>
        <taxon>Trichogramma</taxon>
    </lineage>
</organism>
<accession>A0ABD2WK99</accession>
<dbReference type="Proteomes" id="UP001627154">
    <property type="component" value="Unassembled WGS sequence"/>
</dbReference>
<evidence type="ECO:0000313" key="2">
    <source>
        <dbReference type="Proteomes" id="UP001627154"/>
    </source>
</evidence>
<dbReference type="EMBL" id="JBJJXI010000100">
    <property type="protein sequence ID" value="KAL3393242.1"/>
    <property type="molecule type" value="Genomic_DNA"/>
</dbReference>
<sequence length="399" mass="46490">MDDFFTTYSDIKHMKQAFVEDDIDDDEFYDLEGQTLQSIIESFIETDKNKFLSSYYFEKNIHVDRKKNSSPTTYPLPTDNAIILDDELPPNDVNEETTSTIENIPIPTRVIETEKFVENEIFLLIKSRREGDYIFKSYLNTNKVKFTKINNIVIYEYIYKDPVNFIIKTETFKWLSEQLEQIFPTAKKNVWYIPYAASTTDSLEVSESGKLYWYYKDLRKAFTNVGIIEKSDSSADKIKNPPAVLDCISLFKNFEGCLIDENRENYDDDNVMKGWEASFKSRQNILKIKSKKSKKDPFKIPSQIYVRELKCLGDEISISLLITDGNKIFEQLRSQLKQPNIGLSNNLKSEWSTIALKLIKIVQDSKAEGVNSFKEKYQEILESGNVIYFLIISISYLFL</sequence>
<evidence type="ECO:0000313" key="1">
    <source>
        <dbReference type="EMBL" id="KAL3393242.1"/>
    </source>
</evidence>
<name>A0ABD2WK99_9HYME</name>
<proteinExistence type="predicted"/>
<protein>
    <recommendedName>
        <fullName evidence="3">Sin1 middle CRIM domain-containing protein</fullName>
    </recommendedName>
</protein>